<organism evidence="2 3">
    <name type="scientific">Polaromonas naphthalenivorans (strain CJ2)</name>
    <dbReference type="NCBI Taxonomy" id="365044"/>
    <lineage>
        <taxon>Bacteria</taxon>
        <taxon>Pseudomonadati</taxon>
        <taxon>Pseudomonadota</taxon>
        <taxon>Betaproteobacteria</taxon>
        <taxon>Burkholderiales</taxon>
        <taxon>Comamonadaceae</taxon>
        <taxon>Polaromonas</taxon>
    </lineage>
</organism>
<dbReference type="RefSeq" id="WP_011801036.1">
    <property type="nucleotide sequence ID" value="NC_008781.1"/>
</dbReference>
<dbReference type="Proteomes" id="UP000000644">
    <property type="component" value="Chromosome"/>
</dbReference>
<dbReference type="STRING" id="365044.Pnap_1635"/>
<dbReference type="eggNOG" id="COG1514">
    <property type="taxonomic scope" value="Bacteria"/>
</dbReference>
<reference evidence="3" key="1">
    <citation type="journal article" date="2009" name="Environ. Microbiol.">
        <title>The genome of Polaromonas naphthalenivorans strain CJ2, isolated from coal tar-contaminated sediment, reveals physiological and metabolic versatility and evolution through extensive horizontal gene transfer.</title>
        <authorList>
            <person name="Yagi J.M."/>
            <person name="Sims D."/>
            <person name="Brettin T."/>
            <person name="Bruce D."/>
            <person name="Madsen E.L."/>
        </authorList>
    </citation>
    <scope>NUCLEOTIDE SEQUENCE [LARGE SCALE GENOMIC DNA]</scope>
    <source>
        <strain evidence="3">CJ2</strain>
    </source>
</reference>
<dbReference type="GO" id="GO:0004113">
    <property type="term" value="F:2',3'-cyclic-nucleotide 3'-phosphodiesterase activity"/>
    <property type="evidence" value="ECO:0007669"/>
    <property type="project" value="InterPro"/>
</dbReference>
<keyword evidence="2" id="KW-0436">Ligase</keyword>
<dbReference type="KEGG" id="pna:Pnap_1635"/>
<protein>
    <submittedName>
        <fullName evidence="2">2'-5' RNA ligase</fullName>
    </submittedName>
</protein>
<evidence type="ECO:0000256" key="1">
    <source>
        <dbReference type="ARBA" id="ARBA00022801"/>
    </source>
</evidence>
<dbReference type="Pfam" id="PF13563">
    <property type="entry name" value="2_5_RNA_ligase2"/>
    <property type="match status" value="1"/>
</dbReference>
<evidence type="ECO:0000313" key="3">
    <source>
        <dbReference type="Proteomes" id="UP000000644"/>
    </source>
</evidence>
<dbReference type="SUPFAM" id="SSF55144">
    <property type="entry name" value="LigT-like"/>
    <property type="match status" value="1"/>
</dbReference>
<dbReference type="OrthoDB" id="7061261at2"/>
<name>A1VMS1_POLNA</name>
<dbReference type="InterPro" id="IPR004175">
    <property type="entry name" value="RNA_CPDase"/>
</dbReference>
<sequence>MNDTARLFLALWPSPRVRAALLDYRDAWHWDSQASLVKPEQLHLTLHFIGNVARYRLEPLIKGLAVPFKPFELKFGHSGLWRHGIAVLQPQAIPASLLQLHGALGLALQGLELPVEKRESFRPHITLARHAADAVPPAQESRLRWRVRGYALVESCREPAGKYRLVQRYG</sequence>
<accession>A1VMS1</accession>
<dbReference type="GO" id="GO:0016874">
    <property type="term" value="F:ligase activity"/>
    <property type="evidence" value="ECO:0007669"/>
    <property type="project" value="UniProtKB-KW"/>
</dbReference>
<dbReference type="InterPro" id="IPR009097">
    <property type="entry name" value="Cyclic_Pdiesterase"/>
</dbReference>
<dbReference type="EMBL" id="CP000529">
    <property type="protein sequence ID" value="ABM36949.1"/>
    <property type="molecule type" value="Genomic_DNA"/>
</dbReference>
<proteinExistence type="predicted"/>
<evidence type="ECO:0000313" key="2">
    <source>
        <dbReference type="EMBL" id="ABM36949.1"/>
    </source>
</evidence>
<dbReference type="HOGENOM" id="CLU_081251_2_1_4"/>
<dbReference type="AlphaFoldDB" id="A1VMS1"/>
<dbReference type="Gene3D" id="3.90.1140.10">
    <property type="entry name" value="Cyclic phosphodiesterase"/>
    <property type="match status" value="1"/>
</dbReference>
<keyword evidence="3" id="KW-1185">Reference proteome</keyword>
<gene>
    <name evidence="2" type="ordered locus">Pnap_1635</name>
</gene>
<dbReference type="GO" id="GO:0008664">
    <property type="term" value="F:RNA 2',3'-cyclic 3'-phosphodiesterase activity"/>
    <property type="evidence" value="ECO:0007669"/>
    <property type="project" value="InterPro"/>
</dbReference>
<dbReference type="NCBIfam" id="TIGR02258">
    <property type="entry name" value="2_5_ligase"/>
    <property type="match status" value="1"/>
</dbReference>
<dbReference type="PANTHER" id="PTHR35561">
    <property type="entry name" value="RNA 2',3'-CYCLIC PHOSPHODIESTERASE"/>
    <property type="match status" value="1"/>
</dbReference>
<dbReference type="PANTHER" id="PTHR35561:SF1">
    <property type="entry name" value="RNA 2',3'-CYCLIC PHOSPHODIESTERASE"/>
    <property type="match status" value="1"/>
</dbReference>
<keyword evidence="1" id="KW-0378">Hydrolase</keyword>